<proteinExistence type="predicted"/>
<evidence type="ECO:0000313" key="2">
    <source>
        <dbReference type="Proteomes" id="UP000248340"/>
    </source>
</evidence>
<name>A0A319CKA1_9EURO</name>
<dbReference type="Proteomes" id="UP000248340">
    <property type="component" value="Unassembled WGS sequence"/>
</dbReference>
<dbReference type="AlphaFoldDB" id="A0A319CKA1"/>
<protein>
    <submittedName>
        <fullName evidence="1">Uncharacterized protein</fullName>
    </submittedName>
</protein>
<dbReference type="VEuPathDB" id="FungiDB:BO82DRAFT_399253"/>
<gene>
    <name evidence="1" type="ORF">BO82DRAFT_399253</name>
</gene>
<dbReference type="EMBL" id="KZ821682">
    <property type="protein sequence ID" value="PYH84839.1"/>
    <property type="molecule type" value="Genomic_DNA"/>
</dbReference>
<organism evidence="1 2">
    <name type="scientific">Aspergillus uvarum CBS 121591</name>
    <dbReference type="NCBI Taxonomy" id="1448315"/>
    <lineage>
        <taxon>Eukaryota</taxon>
        <taxon>Fungi</taxon>
        <taxon>Dikarya</taxon>
        <taxon>Ascomycota</taxon>
        <taxon>Pezizomycotina</taxon>
        <taxon>Eurotiomycetes</taxon>
        <taxon>Eurotiomycetidae</taxon>
        <taxon>Eurotiales</taxon>
        <taxon>Aspergillaceae</taxon>
        <taxon>Aspergillus</taxon>
        <taxon>Aspergillus subgen. Circumdati</taxon>
    </lineage>
</organism>
<keyword evidence="2" id="KW-1185">Reference proteome</keyword>
<sequence>MENYIIGVNTNDPASKECRDINWSINTCKFIMFAMDYVTATDTSNILVTQAERVGSYFDDIESYLAIIPNPIPDQRLDLGTKWRRFMYLNWDLQAKKATSEFTYYIRLSPRLGPHNLRGLPLDADGDIELGGIETNEDILARIKAVASAWEAFPRSFANPFPSTW</sequence>
<dbReference type="GeneID" id="37141833"/>
<accession>A0A319CKA1</accession>
<dbReference type="RefSeq" id="XP_025495039.1">
    <property type="nucleotide sequence ID" value="XM_025639091.1"/>
</dbReference>
<evidence type="ECO:0000313" key="1">
    <source>
        <dbReference type="EMBL" id="PYH84839.1"/>
    </source>
</evidence>
<reference evidence="1 2" key="1">
    <citation type="submission" date="2016-12" db="EMBL/GenBank/DDBJ databases">
        <title>The genomes of Aspergillus section Nigri reveals drivers in fungal speciation.</title>
        <authorList>
            <consortium name="DOE Joint Genome Institute"/>
            <person name="Vesth T.C."/>
            <person name="Nybo J."/>
            <person name="Theobald S."/>
            <person name="Brandl J."/>
            <person name="Frisvad J.C."/>
            <person name="Nielsen K.F."/>
            <person name="Lyhne E.K."/>
            <person name="Kogle M.E."/>
            <person name="Kuo A."/>
            <person name="Riley R."/>
            <person name="Clum A."/>
            <person name="Nolan M."/>
            <person name="Lipzen A."/>
            <person name="Salamov A."/>
            <person name="Henrissat B."/>
            <person name="Wiebenga A."/>
            <person name="De Vries R.P."/>
            <person name="Grigoriev I.V."/>
            <person name="Mortensen U.H."/>
            <person name="Andersen M.R."/>
            <person name="Baker S.E."/>
        </authorList>
    </citation>
    <scope>NUCLEOTIDE SEQUENCE [LARGE SCALE GENOMIC DNA]</scope>
    <source>
        <strain evidence="1 2">CBS 121591</strain>
    </source>
</reference>